<reference evidence="2" key="1">
    <citation type="submission" date="2014-03" db="EMBL/GenBank/DDBJ databases">
        <authorList>
            <person name="Aksoy S."/>
            <person name="Warren W."/>
            <person name="Wilson R.K."/>
        </authorList>
    </citation>
    <scope>NUCLEOTIDE SEQUENCE [LARGE SCALE GENOMIC DNA]</scope>
    <source>
        <strain evidence="2">IAEA</strain>
    </source>
</reference>
<name>A0A1A9WDK5_9MUSC</name>
<evidence type="ECO:0000313" key="1">
    <source>
        <dbReference type="EnsemblMetazoa" id="GBRI015711-PA"/>
    </source>
</evidence>
<protein>
    <submittedName>
        <fullName evidence="1">Uncharacterized protein</fullName>
    </submittedName>
</protein>
<keyword evidence="2" id="KW-1185">Reference proteome</keyword>
<accession>A0A1A9WDK5</accession>
<evidence type="ECO:0000313" key="2">
    <source>
        <dbReference type="Proteomes" id="UP000091820"/>
    </source>
</evidence>
<proteinExistence type="predicted"/>
<sequence>MSNYQRNNNCGDWQYYKAYYRNFAGTYNNGFVNNCFQNPSIYYHQIPCYCLSGITYVNEYTQIIKMQKRNMSPACSKPQTSAEAFCRQSRPPIRHTERPTLRNLNPIFRKRDPSEDNTILTEKLLKLARLRGELNLSSRALATGEYLLTNII</sequence>
<dbReference type="EnsemblMetazoa" id="GBRI015711-RA">
    <property type="protein sequence ID" value="GBRI015711-PA"/>
    <property type="gene ID" value="GBRI015711"/>
</dbReference>
<dbReference type="STRING" id="37001.A0A1A9WDK5"/>
<organism evidence="1 2">
    <name type="scientific">Glossina brevipalpis</name>
    <dbReference type="NCBI Taxonomy" id="37001"/>
    <lineage>
        <taxon>Eukaryota</taxon>
        <taxon>Metazoa</taxon>
        <taxon>Ecdysozoa</taxon>
        <taxon>Arthropoda</taxon>
        <taxon>Hexapoda</taxon>
        <taxon>Insecta</taxon>
        <taxon>Pterygota</taxon>
        <taxon>Neoptera</taxon>
        <taxon>Endopterygota</taxon>
        <taxon>Diptera</taxon>
        <taxon>Brachycera</taxon>
        <taxon>Muscomorpha</taxon>
        <taxon>Hippoboscoidea</taxon>
        <taxon>Glossinidae</taxon>
        <taxon>Glossina</taxon>
    </lineage>
</organism>
<reference evidence="1" key="2">
    <citation type="submission" date="2020-05" db="UniProtKB">
        <authorList>
            <consortium name="EnsemblMetazoa"/>
        </authorList>
    </citation>
    <scope>IDENTIFICATION</scope>
    <source>
        <strain evidence="1">IAEA</strain>
    </source>
</reference>
<dbReference type="AlphaFoldDB" id="A0A1A9WDK5"/>
<dbReference type="Proteomes" id="UP000091820">
    <property type="component" value="Unassembled WGS sequence"/>
</dbReference>
<dbReference type="VEuPathDB" id="VectorBase:GBRI015711"/>